<feature type="non-terminal residue" evidence="1">
    <location>
        <position position="1"/>
    </location>
</feature>
<evidence type="ECO:0000313" key="1">
    <source>
        <dbReference type="EMBL" id="CDW40661.1"/>
    </source>
</evidence>
<dbReference type="AlphaFoldDB" id="A0A0K2USH1"/>
<accession>A0A0K2USH1</accession>
<protein>
    <submittedName>
        <fullName evidence="1">Uncharacterized protein</fullName>
    </submittedName>
</protein>
<dbReference type="EMBL" id="HACA01023300">
    <property type="protein sequence ID" value="CDW40661.1"/>
    <property type="molecule type" value="Transcribed_RNA"/>
</dbReference>
<sequence length="71" mass="8675">SLVENFAQLLTRKLVYTNEHKFFEKYTYIQSLYLSIRQFLVLISIYSIIQFLDLSLRQFVVFNGVFYNQYF</sequence>
<reference evidence="1" key="1">
    <citation type="submission" date="2014-05" db="EMBL/GenBank/DDBJ databases">
        <authorList>
            <person name="Chronopoulou M."/>
        </authorList>
    </citation>
    <scope>NUCLEOTIDE SEQUENCE</scope>
    <source>
        <tissue evidence="1">Whole organism</tissue>
    </source>
</reference>
<organism evidence="1">
    <name type="scientific">Lepeophtheirus salmonis</name>
    <name type="common">Salmon louse</name>
    <name type="synonym">Caligus salmonis</name>
    <dbReference type="NCBI Taxonomy" id="72036"/>
    <lineage>
        <taxon>Eukaryota</taxon>
        <taxon>Metazoa</taxon>
        <taxon>Ecdysozoa</taxon>
        <taxon>Arthropoda</taxon>
        <taxon>Crustacea</taxon>
        <taxon>Multicrustacea</taxon>
        <taxon>Hexanauplia</taxon>
        <taxon>Copepoda</taxon>
        <taxon>Siphonostomatoida</taxon>
        <taxon>Caligidae</taxon>
        <taxon>Lepeophtheirus</taxon>
    </lineage>
</organism>
<proteinExistence type="predicted"/>
<name>A0A0K2USH1_LEPSM</name>